<dbReference type="PANTHER" id="PTHR22946:SF8">
    <property type="entry name" value="ACETYL XYLAN ESTERASE DOMAIN-CONTAINING PROTEIN"/>
    <property type="match status" value="1"/>
</dbReference>
<comment type="caution">
    <text evidence="4">The sequence shown here is derived from an EMBL/GenBank/DDBJ whole genome shotgun (WGS) entry which is preliminary data.</text>
</comment>
<dbReference type="EMBL" id="CAJNNV010002231">
    <property type="protein sequence ID" value="CAE8586807.1"/>
    <property type="molecule type" value="Genomic_DNA"/>
</dbReference>
<evidence type="ECO:0000256" key="1">
    <source>
        <dbReference type="ARBA" id="ARBA00022801"/>
    </source>
</evidence>
<name>A0A813DJV4_POLGL</name>
<keyword evidence="5" id="KW-1185">Reference proteome</keyword>
<evidence type="ECO:0000259" key="3">
    <source>
        <dbReference type="Pfam" id="PF05448"/>
    </source>
</evidence>
<dbReference type="AlphaFoldDB" id="A0A813DJV4"/>
<evidence type="ECO:0000313" key="4">
    <source>
        <dbReference type="EMBL" id="CAE8586807.1"/>
    </source>
</evidence>
<dbReference type="GO" id="GO:0006508">
    <property type="term" value="P:proteolysis"/>
    <property type="evidence" value="ECO:0007669"/>
    <property type="project" value="InterPro"/>
</dbReference>
<dbReference type="Gene3D" id="3.40.50.1820">
    <property type="entry name" value="alpha/beta hydrolase"/>
    <property type="match status" value="1"/>
</dbReference>
<keyword evidence="1" id="KW-0378">Hydrolase</keyword>
<feature type="region of interest" description="Disordered" evidence="2">
    <location>
        <begin position="241"/>
        <end position="263"/>
    </location>
</feature>
<dbReference type="Pfam" id="PF05448">
    <property type="entry name" value="AXE1"/>
    <property type="match status" value="1"/>
</dbReference>
<dbReference type="InterPro" id="IPR008391">
    <property type="entry name" value="AXE1_dom"/>
</dbReference>
<reference evidence="4" key="1">
    <citation type="submission" date="2021-02" db="EMBL/GenBank/DDBJ databases">
        <authorList>
            <person name="Dougan E. K."/>
            <person name="Rhodes N."/>
            <person name="Thang M."/>
            <person name="Chan C."/>
        </authorList>
    </citation>
    <scope>NUCLEOTIDE SEQUENCE</scope>
</reference>
<dbReference type="InterPro" id="IPR029058">
    <property type="entry name" value="AB_hydrolase_fold"/>
</dbReference>
<dbReference type="PROSITE" id="PS00708">
    <property type="entry name" value="PRO_ENDOPEP_SER"/>
    <property type="match status" value="1"/>
</dbReference>
<dbReference type="PANTHER" id="PTHR22946">
    <property type="entry name" value="DIENELACTONE HYDROLASE DOMAIN-CONTAINING PROTEIN-RELATED"/>
    <property type="match status" value="1"/>
</dbReference>
<dbReference type="Proteomes" id="UP000654075">
    <property type="component" value="Unassembled WGS sequence"/>
</dbReference>
<feature type="domain" description="Acetyl xylan esterase" evidence="3">
    <location>
        <begin position="293"/>
        <end position="340"/>
    </location>
</feature>
<proteinExistence type="predicted"/>
<evidence type="ECO:0000313" key="5">
    <source>
        <dbReference type="Proteomes" id="UP000654075"/>
    </source>
</evidence>
<evidence type="ECO:0000256" key="2">
    <source>
        <dbReference type="SAM" id="MobiDB-lite"/>
    </source>
</evidence>
<dbReference type="SUPFAM" id="SSF53474">
    <property type="entry name" value="alpha/beta-Hydrolases"/>
    <property type="match status" value="1"/>
</dbReference>
<protein>
    <recommendedName>
        <fullName evidence="3">Acetyl xylan esterase domain-containing protein</fullName>
    </recommendedName>
</protein>
<feature type="compositionally biased region" description="Low complexity" evidence="2">
    <location>
        <begin position="249"/>
        <end position="262"/>
    </location>
</feature>
<gene>
    <name evidence="4" type="ORF">PGLA1383_LOCUS5651</name>
</gene>
<accession>A0A813DJV4</accession>
<dbReference type="OrthoDB" id="412268at2759"/>
<dbReference type="GO" id="GO:0004252">
    <property type="term" value="F:serine-type endopeptidase activity"/>
    <property type="evidence" value="ECO:0007669"/>
    <property type="project" value="InterPro"/>
</dbReference>
<organism evidence="4 5">
    <name type="scientific">Polarella glacialis</name>
    <name type="common">Dinoflagellate</name>
    <dbReference type="NCBI Taxonomy" id="89957"/>
    <lineage>
        <taxon>Eukaryota</taxon>
        <taxon>Sar</taxon>
        <taxon>Alveolata</taxon>
        <taxon>Dinophyceae</taxon>
        <taxon>Suessiales</taxon>
        <taxon>Suessiaceae</taxon>
        <taxon>Polarella</taxon>
    </lineage>
</organism>
<sequence>MICRAMMADIAAVRFNFNMPLGGSRGMGPLRPATWAVVAAFSVPGADASIYKHEIVDGQFREVSCTTLDDCLQKGFSTPGMLLHRTWAMEIEEALRRRTARLEELKNDTAIFARQTQARLAFQHRFLKAAMPQKAPEVRLLRRFEDPDRGVAVSLILFETWKGQAVPAVIFVPMGVEGSGQRLPAVLHLPGHLAGGLRDPEEQKLSLGLAQRGYVVLSFDPLSQGERQQYGADGSDLECRAQTTDKEGGPSSTSSKTPSCSEAGLPPCSKAHDHFGKQMWLLGRTAAELFVRDAQRALDVLEELPFVDPQRIGAVGCSGGGMLTAYLGAVDPRVQATAVACYFSTLGQELDTGTCNYDAEQILWGMAKHGYDKPDMLAARAPRPTAILLTSHDCFPLEGGRQGFAEVAAPFWEAYGPPGASQLYASEAAGFHQVTATGLESVQMFFDEQLPTSWEFSPPAVTAPYPCSELLFGEEVQAGVYPEFGWRSSLVPQLLRDWARPLLRRLRARRRVAGAQALPGVGASASSRSRSWLASLPQVSALTAGVSQDAIREVAAAALHGPTANNESLGRQPIVARQNFFEGGREEWFVLPTNGACAVTLRLFRPSPKDQQKGGVVTLVFGGEAELNRGDTEREKLLLGVLRDRGLGTVAFAGLCGQGDKLWKGGLWQFAPLLLGRTHVGFHASEVLIAVAWAFNWLHARKVVLVSTGSASAAVLHAALHVSTGEFLGLSRSGLVGAGRCCILAVL</sequence>
<dbReference type="InterPro" id="IPR002471">
    <property type="entry name" value="Pept_S9_AS"/>
</dbReference>
<dbReference type="InterPro" id="IPR050261">
    <property type="entry name" value="FrsA_esterase"/>
</dbReference>